<name>A0AAV0WWD7_9HEMI</name>
<evidence type="ECO:0000313" key="4">
    <source>
        <dbReference type="Proteomes" id="UP001160148"/>
    </source>
</evidence>
<dbReference type="Gene3D" id="3.20.20.80">
    <property type="entry name" value="Glycosidases"/>
    <property type="match status" value="1"/>
</dbReference>
<dbReference type="InterPro" id="IPR017853">
    <property type="entry name" value="GH"/>
</dbReference>
<feature type="compositionally biased region" description="Polar residues" evidence="1">
    <location>
        <begin position="120"/>
        <end position="132"/>
    </location>
</feature>
<keyword evidence="2" id="KW-0732">Signal</keyword>
<evidence type="ECO:0000256" key="2">
    <source>
        <dbReference type="SAM" id="SignalP"/>
    </source>
</evidence>
<gene>
    <name evidence="3" type="ORF">MEUPH1_LOCUS15651</name>
</gene>
<dbReference type="SUPFAM" id="SSF51445">
    <property type="entry name" value="(Trans)glycosidases"/>
    <property type="match status" value="1"/>
</dbReference>
<organism evidence="3 4">
    <name type="scientific">Macrosiphum euphorbiae</name>
    <name type="common">potato aphid</name>
    <dbReference type="NCBI Taxonomy" id="13131"/>
    <lineage>
        <taxon>Eukaryota</taxon>
        <taxon>Metazoa</taxon>
        <taxon>Ecdysozoa</taxon>
        <taxon>Arthropoda</taxon>
        <taxon>Hexapoda</taxon>
        <taxon>Insecta</taxon>
        <taxon>Pterygota</taxon>
        <taxon>Neoptera</taxon>
        <taxon>Paraneoptera</taxon>
        <taxon>Hemiptera</taxon>
        <taxon>Sternorrhyncha</taxon>
        <taxon>Aphidomorpha</taxon>
        <taxon>Aphidoidea</taxon>
        <taxon>Aphididae</taxon>
        <taxon>Macrosiphini</taxon>
        <taxon>Macrosiphum</taxon>
    </lineage>
</organism>
<feature type="region of interest" description="Disordered" evidence="1">
    <location>
        <begin position="50"/>
        <end position="163"/>
    </location>
</feature>
<comment type="caution">
    <text evidence="3">The sequence shown here is derived from an EMBL/GenBank/DDBJ whole genome shotgun (WGS) entry which is preliminary data.</text>
</comment>
<dbReference type="EMBL" id="CARXXK010000003">
    <property type="protein sequence ID" value="CAI6360335.1"/>
    <property type="molecule type" value="Genomic_DNA"/>
</dbReference>
<feature type="compositionally biased region" description="Basic and acidic residues" evidence="1">
    <location>
        <begin position="133"/>
        <end position="148"/>
    </location>
</feature>
<feature type="region of interest" description="Disordered" evidence="1">
    <location>
        <begin position="240"/>
        <end position="267"/>
    </location>
</feature>
<feature type="compositionally biased region" description="Polar residues" evidence="1">
    <location>
        <begin position="372"/>
        <end position="386"/>
    </location>
</feature>
<evidence type="ECO:0000256" key="1">
    <source>
        <dbReference type="SAM" id="MobiDB-lite"/>
    </source>
</evidence>
<accession>A0AAV0WWD7</accession>
<keyword evidence="4" id="KW-1185">Reference proteome</keyword>
<reference evidence="3 4" key="1">
    <citation type="submission" date="2023-01" db="EMBL/GenBank/DDBJ databases">
        <authorList>
            <person name="Whitehead M."/>
        </authorList>
    </citation>
    <scope>NUCLEOTIDE SEQUENCE [LARGE SCALE GENOMIC DNA]</scope>
</reference>
<feature type="region of interest" description="Disordered" evidence="1">
    <location>
        <begin position="333"/>
        <end position="396"/>
    </location>
</feature>
<dbReference type="AlphaFoldDB" id="A0AAV0WWD7"/>
<sequence length="766" mass="86428">MCMVLKTFKLSKNPLVQLLYLILIVTTVSNQADEESAGPIRVQTDENINNVAKGTDPISSSVDKGSTINGEDPKLDDEDDPFRTMTLDLPESTTPEDLKPKGSTINGKDPKLDDEDDPFSTMTLDLPESTTSEDLKPEETELEARNDQNIKGADPIPSNVEKGSTTNIGMIEQNKNMIKGFLSGLNARNSINQPNKNEINDIKNNIDVTDDKIEDEKLVVEDDSTTPGDLKPEEKELEAQNNLNIEGTDPIPSNVDKGSTINDESMEQKKNTIKGIFDRINSRNSINQPNKNEINDIDLKENNIDVTDDKIEDEKLVVEDDSTTPGDLKLEEKELEAQNNLNIEDGIISSKKKKSQGSPQDTQGPPQDTQGSPQDNQAPPQDTQDTPHPLKPINPEDLTLSSLENVKIVKIKQFDPVAEESRKKKKRNIFKEFAPTEGNARIYCTFLGDVLKMYKKVKKRFIGHFCHAIVFGAPIILKNHRVHLSENTRNQLLGIHEHKQLSLVIVIMQFSNYKYWVHALRNNRGMKNLIIDIIHTAVHYKIDGIQFSNLHPTRETDEVNTHMMNNLIRFFERLELAAKAKNHDLKIGITIDMHGLSITKSFTSFKHLNSLVTWYSFKTISMVKCSSEYKAIGTSPLEGNMGFKNTINTLIEQINSNNEFDMTKLVVGIQLFPNKKIGSEPSTYEEFCSDPKDKWDEWCAARPKDFQAKGRFLRSTQIGGLQLYYMHSDDYRSTCGCYSFPLIRALLRGLIKVDTPETCDFETAHN</sequence>
<evidence type="ECO:0000313" key="3">
    <source>
        <dbReference type="EMBL" id="CAI6360335.1"/>
    </source>
</evidence>
<dbReference type="Proteomes" id="UP001160148">
    <property type="component" value="Unassembled WGS sequence"/>
</dbReference>
<feature type="chain" id="PRO_5043695829" evidence="2">
    <location>
        <begin position="31"/>
        <end position="766"/>
    </location>
</feature>
<feature type="compositionally biased region" description="Polar residues" evidence="1">
    <location>
        <begin position="50"/>
        <end position="69"/>
    </location>
</feature>
<feature type="compositionally biased region" description="Low complexity" evidence="1">
    <location>
        <begin position="356"/>
        <end position="371"/>
    </location>
</feature>
<proteinExistence type="predicted"/>
<feature type="signal peptide" evidence="2">
    <location>
        <begin position="1"/>
        <end position="30"/>
    </location>
</feature>
<protein>
    <submittedName>
        <fullName evidence="3">Uncharacterized protein</fullName>
    </submittedName>
</protein>